<comment type="pathway">
    <text evidence="1">Amino-acid biosynthesis; L-tryptophan biosynthesis; L-tryptophan from chorismate: step 5/5.</text>
</comment>
<dbReference type="GO" id="GO:0004834">
    <property type="term" value="F:tryptophan synthase activity"/>
    <property type="evidence" value="ECO:0007669"/>
    <property type="project" value="UniProtKB-EC"/>
</dbReference>
<dbReference type="EC" id="4.2.1.20" evidence="3"/>
<comment type="caution">
    <text evidence="9">The sequence shown here is derived from an EMBL/GenBank/DDBJ whole genome shotgun (WGS) entry which is preliminary data.</text>
</comment>
<dbReference type="PROSITE" id="PS00167">
    <property type="entry name" value="TRP_SYNTHASE_ALPHA"/>
    <property type="match status" value="1"/>
</dbReference>
<proteinExistence type="inferred from homology"/>
<dbReference type="AlphaFoldDB" id="X0XYG6"/>
<feature type="non-terminal residue" evidence="9">
    <location>
        <position position="238"/>
    </location>
</feature>
<evidence type="ECO:0000256" key="4">
    <source>
        <dbReference type="ARBA" id="ARBA00022605"/>
    </source>
</evidence>
<evidence type="ECO:0000256" key="5">
    <source>
        <dbReference type="ARBA" id="ARBA00022822"/>
    </source>
</evidence>
<dbReference type="GO" id="GO:0005829">
    <property type="term" value="C:cytosol"/>
    <property type="evidence" value="ECO:0007669"/>
    <property type="project" value="TreeGrafter"/>
</dbReference>
<evidence type="ECO:0000313" key="9">
    <source>
        <dbReference type="EMBL" id="GAG48405.1"/>
    </source>
</evidence>
<dbReference type="Pfam" id="PF00290">
    <property type="entry name" value="Trp_syntA"/>
    <property type="match status" value="1"/>
</dbReference>
<dbReference type="EMBL" id="BARS01050431">
    <property type="protein sequence ID" value="GAG48405.1"/>
    <property type="molecule type" value="Genomic_DNA"/>
</dbReference>
<gene>
    <name evidence="9" type="ORF">S01H1_75290</name>
</gene>
<keyword evidence="5" id="KW-0822">Tryptophan biosynthesis</keyword>
<evidence type="ECO:0000256" key="7">
    <source>
        <dbReference type="ARBA" id="ARBA00023239"/>
    </source>
</evidence>
<dbReference type="UniPathway" id="UPA00035">
    <property type="reaction ID" value="UER00044"/>
</dbReference>
<dbReference type="InterPro" id="IPR018204">
    <property type="entry name" value="Trp_synthase_alpha_AS"/>
</dbReference>
<dbReference type="PANTHER" id="PTHR43406:SF1">
    <property type="entry name" value="TRYPTOPHAN SYNTHASE ALPHA CHAIN, CHLOROPLASTIC"/>
    <property type="match status" value="1"/>
</dbReference>
<feature type="non-terminal residue" evidence="9">
    <location>
        <position position="1"/>
    </location>
</feature>
<dbReference type="Gene3D" id="3.20.20.70">
    <property type="entry name" value="Aldolase class I"/>
    <property type="match status" value="1"/>
</dbReference>
<dbReference type="InterPro" id="IPR002028">
    <property type="entry name" value="Trp_synthase_suA"/>
</dbReference>
<dbReference type="NCBIfam" id="TIGR00262">
    <property type="entry name" value="trpA"/>
    <property type="match status" value="1"/>
</dbReference>
<keyword evidence="4" id="KW-0028">Amino-acid biosynthesis</keyword>
<sequence length="238" mass="25307">TIPLVLAAEKAGAHMIELGMPFSDPLADGPVIQQTSQAALANGVTVPWILEVVAQIRERSQVPIVLMGYVNPLLNMGLETFLKKAHEAGVDGLIIPDLPPEEGASFFEQARSIGLSTIYLVAPNTPGERIQRLGREAEDLLYAVSILGVTGSILAGREKLDRYLDRVRDMSKVPFVVGFGISTPDDVRRAAIKADGVVVGSALLARLQKASDPVAEAAEYLQTLAAALRASDKGSKKG</sequence>
<dbReference type="InterPro" id="IPR013785">
    <property type="entry name" value="Aldolase_TIM"/>
</dbReference>
<dbReference type="InterPro" id="IPR011060">
    <property type="entry name" value="RibuloseP-bd_barrel"/>
</dbReference>
<comment type="catalytic activity">
    <reaction evidence="8">
        <text>(1S,2R)-1-C-(indol-3-yl)glycerol 3-phosphate + L-serine = D-glyceraldehyde 3-phosphate + L-tryptophan + H2O</text>
        <dbReference type="Rhea" id="RHEA:10532"/>
        <dbReference type="ChEBI" id="CHEBI:15377"/>
        <dbReference type="ChEBI" id="CHEBI:33384"/>
        <dbReference type="ChEBI" id="CHEBI:57912"/>
        <dbReference type="ChEBI" id="CHEBI:58866"/>
        <dbReference type="ChEBI" id="CHEBI:59776"/>
        <dbReference type="EC" id="4.2.1.20"/>
    </reaction>
</comment>
<evidence type="ECO:0000256" key="3">
    <source>
        <dbReference type="ARBA" id="ARBA00012043"/>
    </source>
</evidence>
<evidence type="ECO:0000256" key="6">
    <source>
        <dbReference type="ARBA" id="ARBA00023141"/>
    </source>
</evidence>
<dbReference type="PANTHER" id="PTHR43406">
    <property type="entry name" value="TRYPTOPHAN SYNTHASE, ALPHA CHAIN"/>
    <property type="match status" value="1"/>
</dbReference>
<evidence type="ECO:0000256" key="1">
    <source>
        <dbReference type="ARBA" id="ARBA00004733"/>
    </source>
</evidence>
<keyword evidence="7" id="KW-0456">Lyase</keyword>
<evidence type="ECO:0000256" key="2">
    <source>
        <dbReference type="ARBA" id="ARBA00011270"/>
    </source>
</evidence>
<dbReference type="SUPFAM" id="SSF51366">
    <property type="entry name" value="Ribulose-phoshate binding barrel"/>
    <property type="match status" value="1"/>
</dbReference>
<reference evidence="9" key="1">
    <citation type="journal article" date="2014" name="Front. Microbiol.">
        <title>High frequency of phylogenetically diverse reductive dehalogenase-homologous genes in deep subseafloor sedimentary metagenomes.</title>
        <authorList>
            <person name="Kawai M."/>
            <person name="Futagami T."/>
            <person name="Toyoda A."/>
            <person name="Takaki Y."/>
            <person name="Nishi S."/>
            <person name="Hori S."/>
            <person name="Arai W."/>
            <person name="Tsubouchi T."/>
            <person name="Morono Y."/>
            <person name="Uchiyama I."/>
            <person name="Ito T."/>
            <person name="Fujiyama A."/>
            <person name="Inagaki F."/>
            <person name="Takami H."/>
        </authorList>
    </citation>
    <scope>NUCLEOTIDE SEQUENCE</scope>
    <source>
        <strain evidence="9">Expedition CK06-06</strain>
    </source>
</reference>
<keyword evidence="6" id="KW-0057">Aromatic amino acid biosynthesis</keyword>
<organism evidence="9">
    <name type="scientific">marine sediment metagenome</name>
    <dbReference type="NCBI Taxonomy" id="412755"/>
    <lineage>
        <taxon>unclassified sequences</taxon>
        <taxon>metagenomes</taxon>
        <taxon>ecological metagenomes</taxon>
    </lineage>
</organism>
<dbReference type="CDD" id="cd04724">
    <property type="entry name" value="Tryptophan_synthase_alpha"/>
    <property type="match status" value="1"/>
</dbReference>
<evidence type="ECO:0000256" key="8">
    <source>
        <dbReference type="ARBA" id="ARBA00049047"/>
    </source>
</evidence>
<dbReference type="HAMAP" id="MF_00131">
    <property type="entry name" value="Trp_synth_alpha"/>
    <property type="match status" value="1"/>
</dbReference>
<name>X0XYG6_9ZZZZ</name>
<comment type="subunit">
    <text evidence="2">Tetramer of two alpha and two beta chains.</text>
</comment>
<protein>
    <recommendedName>
        <fullName evidence="3">tryptophan synthase</fullName>
        <ecNumber evidence="3">4.2.1.20</ecNumber>
    </recommendedName>
</protein>
<accession>X0XYG6</accession>